<keyword evidence="5" id="KW-0272">Extracellular matrix</keyword>
<dbReference type="InterPro" id="IPR001507">
    <property type="entry name" value="ZP_dom"/>
</dbReference>
<dbReference type="Gene3D" id="4.10.110.10">
    <property type="entry name" value="Spasmolytic Protein, domain 1"/>
    <property type="match status" value="1"/>
</dbReference>
<keyword evidence="3" id="KW-1003">Cell membrane</keyword>
<keyword evidence="7 15" id="KW-0812">Transmembrane</keyword>
<evidence type="ECO:0000256" key="5">
    <source>
        <dbReference type="ARBA" id="ARBA00022530"/>
    </source>
</evidence>
<keyword evidence="10 14" id="KW-1015">Disulfide bond</keyword>
<evidence type="ECO:0000256" key="15">
    <source>
        <dbReference type="SAM" id="Phobius"/>
    </source>
</evidence>
<keyword evidence="4" id="KW-0964">Secreted</keyword>
<dbReference type="GO" id="GO:0007339">
    <property type="term" value="P:binding of sperm to zona pellucida"/>
    <property type="evidence" value="ECO:0007669"/>
    <property type="project" value="TreeGrafter"/>
</dbReference>
<gene>
    <name evidence="20" type="primary">LOC114440293</name>
</gene>
<dbReference type="Proteomes" id="UP000515145">
    <property type="component" value="Chromosome 8"/>
</dbReference>
<evidence type="ECO:0000256" key="8">
    <source>
        <dbReference type="ARBA" id="ARBA00022989"/>
    </source>
</evidence>
<dbReference type="GO" id="GO:0005886">
    <property type="term" value="C:plasma membrane"/>
    <property type="evidence" value="ECO:0007669"/>
    <property type="project" value="UniProtKB-SubCell"/>
</dbReference>
<dbReference type="CDD" id="cd00111">
    <property type="entry name" value="Trefoil"/>
    <property type="match status" value="1"/>
</dbReference>
<feature type="transmembrane region" description="Helical" evidence="15">
    <location>
        <begin position="494"/>
        <end position="515"/>
    </location>
</feature>
<dbReference type="InterPro" id="IPR055355">
    <property type="entry name" value="ZP-C"/>
</dbReference>
<dbReference type="Gene3D" id="2.60.40.3210">
    <property type="entry name" value="Zona pellucida, ZP-N domain"/>
    <property type="match status" value="1"/>
</dbReference>
<keyword evidence="6" id="KW-0165">Cleavage on pair of basic residues</keyword>
<protein>
    <submittedName>
        <fullName evidence="20">Zona pellucida sperm-binding protein 4-like</fullName>
    </submittedName>
</protein>
<keyword evidence="9 15" id="KW-0472">Membrane</keyword>
<dbReference type="GO" id="GO:0035804">
    <property type="term" value="F:structural constituent of egg coat"/>
    <property type="evidence" value="ECO:0007669"/>
    <property type="project" value="TreeGrafter"/>
</dbReference>
<keyword evidence="16" id="KW-0732">Signal</keyword>
<dbReference type="Pfam" id="PF00088">
    <property type="entry name" value="Trefoil"/>
    <property type="match status" value="1"/>
</dbReference>
<keyword evidence="8 15" id="KW-1133">Transmembrane helix</keyword>
<dbReference type="GeneID" id="114440293"/>
<dbReference type="InterPro" id="IPR017957">
    <property type="entry name" value="P_trefoil_CS"/>
</dbReference>
<evidence type="ECO:0000256" key="11">
    <source>
        <dbReference type="ARBA" id="ARBA00023180"/>
    </source>
</evidence>
<keyword evidence="19" id="KW-1185">Reference proteome</keyword>
<evidence type="ECO:0000256" key="9">
    <source>
        <dbReference type="ARBA" id="ARBA00023136"/>
    </source>
</evidence>
<evidence type="ECO:0000259" key="18">
    <source>
        <dbReference type="PROSITE" id="PS51448"/>
    </source>
</evidence>
<evidence type="ECO:0000256" key="14">
    <source>
        <dbReference type="PROSITE-ProRule" id="PRU00779"/>
    </source>
</evidence>
<proteinExistence type="inferred from homology"/>
<evidence type="ECO:0000313" key="19">
    <source>
        <dbReference type="Proteomes" id="UP000515145"/>
    </source>
</evidence>
<evidence type="ECO:0000256" key="7">
    <source>
        <dbReference type="ARBA" id="ARBA00022692"/>
    </source>
</evidence>
<feature type="chain" id="PRO_5027650413" evidence="16">
    <location>
        <begin position="25"/>
        <end position="534"/>
    </location>
</feature>
<comment type="caution">
    <text evidence="14">Lacks conserved residue(s) required for the propagation of feature annotation.</text>
</comment>
<evidence type="ECO:0000313" key="20">
    <source>
        <dbReference type="RefSeq" id="XP_028268446.1"/>
    </source>
</evidence>
<dbReference type="OrthoDB" id="8545596at2759"/>
<dbReference type="InParanoid" id="A0A6P7ISS6"/>
<dbReference type="InterPro" id="IPR042235">
    <property type="entry name" value="ZP-C_dom"/>
</dbReference>
<evidence type="ECO:0000256" key="4">
    <source>
        <dbReference type="ARBA" id="ARBA00022525"/>
    </source>
</evidence>
<evidence type="ECO:0000259" key="17">
    <source>
        <dbReference type="PROSITE" id="PS51034"/>
    </source>
</evidence>
<sequence length="534" mass="58915">MKDHSVKLCRIFLFLTFMVQLCCCAPTIHRKTTPAQGMSQLALPKVSCSVRGIKAVFGPRVKNNVHVRDMAGDPIPVPRSEESCGVKVVRKNQSLTFFSRYDGCYTQFEGRKVVIPLQVQLKGEEQWLRVNISCPLIKRRTVKTLSTPAPFPGTCNTERALRVDCGPQSVSSDACCKLGCCYDDQTSSCYHRLNDCSLDGHFVFSVKATDTHPPIDPSSLTIRDQPQCSPAVTTSDTAVFKIGVTDCGAKMARVGDVVTYEVEVEELNGSSITKRSPFSLQVLCEYAASDLQRAADLWPLYAVTNPPPVVALGTIGVQMRIATDASFTSFVPEDQLPLTSPLGEALYVEISIVQPSPDPTVSLRVQDCFAYPVSRHSVWTLLYAGCPNPVDNMRSSIPVDDQGKVTSHSQIRRFDVKTFSFLDPVTGHPSVEEMYFYCWVEICTEDVDCAQSCTITSSEGDRQRRESHQLQLVSVGPIIQNTEQGDKRSKMLQLMIYILPGAGAALLLILLFVACSRCHKTKEPQTCDTQANSK</sequence>
<keyword evidence="11" id="KW-0325">Glycoprotein</keyword>
<dbReference type="SUPFAM" id="SSF57492">
    <property type="entry name" value="Trefoil"/>
    <property type="match status" value="1"/>
</dbReference>
<name>A0A6P7ISS6_9TELE</name>
<dbReference type="PROSITE" id="PS51448">
    <property type="entry name" value="P_TREFOIL_2"/>
    <property type="match status" value="1"/>
</dbReference>
<dbReference type="PROSITE" id="PS51034">
    <property type="entry name" value="ZP_2"/>
    <property type="match status" value="1"/>
</dbReference>
<dbReference type="SMART" id="SM00241">
    <property type="entry name" value="ZP"/>
    <property type="match status" value="1"/>
</dbReference>
<dbReference type="SMART" id="SM00018">
    <property type="entry name" value="PD"/>
    <property type="match status" value="1"/>
</dbReference>
<comment type="similarity">
    <text evidence="2">Belongs to the ZP domain family. ZPB subfamily.</text>
</comment>
<dbReference type="GO" id="GO:0032190">
    <property type="term" value="F:acrosin binding"/>
    <property type="evidence" value="ECO:0007669"/>
    <property type="project" value="TreeGrafter"/>
</dbReference>
<feature type="signal peptide" evidence="16">
    <location>
        <begin position="1"/>
        <end position="24"/>
    </location>
</feature>
<dbReference type="PROSITE" id="PS00025">
    <property type="entry name" value="P_TREFOIL_1"/>
    <property type="match status" value="1"/>
</dbReference>
<dbReference type="Pfam" id="PF00100">
    <property type="entry name" value="Zona_pellucida"/>
    <property type="match status" value="1"/>
</dbReference>
<feature type="domain" description="ZP" evidence="17">
    <location>
        <begin position="195"/>
        <end position="460"/>
    </location>
</feature>
<dbReference type="InterPro" id="IPR051148">
    <property type="entry name" value="Zona_Pellucida_Domain_gp"/>
</dbReference>
<evidence type="ECO:0000256" key="16">
    <source>
        <dbReference type="SAM" id="SignalP"/>
    </source>
</evidence>
<evidence type="ECO:0000256" key="6">
    <source>
        <dbReference type="ARBA" id="ARBA00022685"/>
    </source>
</evidence>
<evidence type="ECO:0000256" key="12">
    <source>
        <dbReference type="ARBA" id="ARBA00023279"/>
    </source>
</evidence>
<feature type="disulfide bond" evidence="14">
    <location>
        <begin position="165"/>
        <end position="180"/>
    </location>
</feature>
<comment type="subcellular location">
    <subcellularLocation>
        <location evidence="1">Cell membrane</location>
        <topology evidence="1">Single-pass type I membrane protein</topology>
    </subcellularLocation>
    <subcellularLocation>
        <location evidence="13">Zona pellucida</location>
    </subcellularLocation>
</comment>
<feature type="domain" description="P-type" evidence="18">
    <location>
        <begin position="153"/>
        <end position="193"/>
    </location>
</feature>
<dbReference type="InterPro" id="IPR000519">
    <property type="entry name" value="P_trefoil_dom"/>
</dbReference>
<dbReference type="Gene3D" id="2.60.40.4100">
    <property type="entry name" value="Zona pellucida, ZP-C domain"/>
    <property type="match status" value="1"/>
</dbReference>
<evidence type="ECO:0000256" key="1">
    <source>
        <dbReference type="ARBA" id="ARBA00004251"/>
    </source>
</evidence>
<accession>A0A6P7ISS6</accession>
<dbReference type="Pfam" id="PF23344">
    <property type="entry name" value="ZP-N"/>
    <property type="match status" value="1"/>
</dbReference>
<dbReference type="InterPro" id="IPR044913">
    <property type="entry name" value="P_trefoil_dom_sf"/>
</dbReference>
<evidence type="ECO:0000256" key="13">
    <source>
        <dbReference type="ARBA" id="ARBA00024183"/>
    </source>
</evidence>
<evidence type="ECO:0000256" key="3">
    <source>
        <dbReference type="ARBA" id="ARBA00022475"/>
    </source>
</evidence>
<dbReference type="AlphaFoldDB" id="A0A6P7ISS6"/>
<dbReference type="GO" id="GO:0035805">
    <property type="term" value="C:egg coat"/>
    <property type="evidence" value="ECO:0007669"/>
    <property type="project" value="UniProtKB-SubCell"/>
</dbReference>
<organism evidence="19 20">
    <name type="scientific">Parambassis ranga</name>
    <name type="common">Indian glassy fish</name>
    <dbReference type="NCBI Taxonomy" id="210632"/>
    <lineage>
        <taxon>Eukaryota</taxon>
        <taxon>Metazoa</taxon>
        <taxon>Chordata</taxon>
        <taxon>Craniata</taxon>
        <taxon>Vertebrata</taxon>
        <taxon>Euteleostomi</taxon>
        <taxon>Actinopterygii</taxon>
        <taxon>Neopterygii</taxon>
        <taxon>Teleostei</taxon>
        <taxon>Neoteleostei</taxon>
        <taxon>Acanthomorphata</taxon>
        <taxon>Ovalentaria</taxon>
        <taxon>Ambassidae</taxon>
        <taxon>Parambassis</taxon>
    </lineage>
</organism>
<reference evidence="20" key="1">
    <citation type="submission" date="2025-08" db="UniProtKB">
        <authorList>
            <consortium name="RefSeq"/>
        </authorList>
    </citation>
    <scope>IDENTIFICATION</scope>
</reference>
<keyword evidence="12" id="KW-0278">Fertilization</keyword>
<evidence type="ECO:0000256" key="2">
    <source>
        <dbReference type="ARBA" id="ARBA00010863"/>
    </source>
</evidence>
<evidence type="ECO:0000256" key="10">
    <source>
        <dbReference type="ARBA" id="ARBA00023157"/>
    </source>
</evidence>
<dbReference type="GO" id="GO:0060468">
    <property type="term" value="P:prevention of polyspermy"/>
    <property type="evidence" value="ECO:0007669"/>
    <property type="project" value="TreeGrafter"/>
</dbReference>
<dbReference type="PANTHER" id="PTHR23343">
    <property type="entry name" value="ZONA PELLUCIDA SPERM-BINDING PROTEIN"/>
    <property type="match status" value="1"/>
</dbReference>
<dbReference type="PANTHER" id="PTHR23343:SF117">
    <property type="entry name" value="ZONA PELLUCIDA SPERM-BINDING PROTEIN 4-LIKE ISOFORM X1"/>
    <property type="match status" value="1"/>
</dbReference>
<dbReference type="InterPro" id="IPR055356">
    <property type="entry name" value="ZP-N"/>
</dbReference>
<dbReference type="RefSeq" id="XP_028268446.1">
    <property type="nucleotide sequence ID" value="XM_028412645.1"/>
</dbReference>
<feature type="disulfide bond" evidence="14">
    <location>
        <begin position="155"/>
        <end position="181"/>
    </location>
</feature>